<evidence type="ECO:0000256" key="5">
    <source>
        <dbReference type="ARBA" id="ARBA00023134"/>
    </source>
</evidence>
<evidence type="ECO:0000256" key="4">
    <source>
        <dbReference type="ARBA" id="ARBA00022741"/>
    </source>
</evidence>
<evidence type="ECO:0000256" key="7">
    <source>
        <dbReference type="ARBA" id="ARBA00023306"/>
    </source>
</evidence>
<dbReference type="CDD" id="cd01850">
    <property type="entry name" value="CDC_Septin"/>
    <property type="match status" value="1"/>
</dbReference>
<keyword evidence="3" id="KW-0132">Cell division</keyword>
<evidence type="ECO:0000259" key="10">
    <source>
        <dbReference type="PROSITE" id="PS51719"/>
    </source>
</evidence>
<evidence type="ECO:0000313" key="12">
    <source>
        <dbReference type="Proteomes" id="UP000694700"/>
    </source>
</evidence>
<evidence type="ECO:0000256" key="1">
    <source>
        <dbReference type="ARBA" id="ARBA00004245"/>
    </source>
</evidence>
<proteinExistence type="inferred from homology"/>
<dbReference type="Proteomes" id="UP000694700">
    <property type="component" value="Unplaced"/>
</dbReference>
<feature type="region of interest" description="Disordered" evidence="9">
    <location>
        <begin position="100"/>
        <end position="187"/>
    </location>
</feature>
<evidence type="ECO:0000256" key="2">
    <source>
        <dbReference type="ARBA" id="ARBA00022490"/>
    </source>
</evidence>
<keyword evidence="2" id="KW-0963">Cytoplasm</keyword>
<dbReference type="InterPro" id="IPR016491">
    <property type="entry name" value="Septin"/>
</dbReference>
<sequence>MFYLYLFTALKRSFEVEEDTSTNPSPLSRRTTNPLRSSTSSTSSRFHDMRSLNSESTSRHTSDSSSNQRSPKSSLRRVELLGGRVPENVSRRTEISIDISSKQVDSSPSPGIARFGLKRPEVSLQSKATDGPVHRRAEGNHSRPQEPPTPPRRADPPISSSRIPELSQRRAEPPSPLEISAPSRRAEVNMNRQLDTPAGESENKNFFFFSIMAESVIPEMPPTMCLEKPSIDFSYVGIDAILEQMRRKAMKQGFELNIMVVGQSGLGKSTLMNTLFKSKVSRKSFPGTAEEKIPKTIEIKSISHDIEEKGVRMKLTVIDTPGFGDQINNENCWQPIMKFINDQYEQYLQEEINIDRKKRIPDSRVHCCIYFIPPTGHCLRPLDVEFMRRLSKVVNIVPVIAKADTLTLEERDFFKKKIREELRANGIDVYPQKEFDEDAEDRMINEKIREMIPFAVVGSDQEYQVNGRRLLGRKTKWGTIEVENIAHCEFAYLRDLLIRTHMQNIKDITSSIHYEMYRVRRLNENNTQANGLGEHHPACREI</sequence>
<evidence type="ECO:0000256" key="6">
    <source>
        <dbReference type="ARBA" id="ARBA00023212"/>
    </source>
</evidence>
<feature type="region of interest" description="Disordered" evidence="9">
    <location>
        <begin position="15"/>
        <end position="85"/>
    </location>
</feature>
<keyword evidence="5 8" id="KW-0342">GTP-binding</keyword>
<feature type="domain" description="Septin-type G" evidence="10">
    <location>
        <begin position="252"/>
        <end position="524"/>
    </location>
</feature>
<dbReference type="SUPFAM" id="SSF52540">
    <property type="entry name" value="P-loop containing nucleoside triphosphate hydrolases"/>
    <property type="match status" value="1"/>
</dbReference>
<dbReference type="Gene3D" id="3.40.50.300">
    <property type="entry name" value="P-loop containing nucleotide triphosphate hydrolases"/>
    <property type="match status" value="1"/>
</dbReference>
<evidence type="ECO:0000256" key="3">
    <source>
        <dbReference type="ARBA" id="ARBA00022618"/>
    </source>
</evidence>
<dbReference type="GO" id="GO:0005525">
    <property type="term" value="F:GTP binding"/>
    <property type="evidence" value="ECO:0007669"/>
    <property type="project" value="UniProtKB-KW"/>
</dbReference>
<dbReference type="PROSITE" id="PS51719">
    <property type="entry name" value="G_SEPTIN"/>
    <property type="match status" value="1"/>
</dbReference>
<dbReference type="InterPro" id="IPR027417">
    <property type="entry name" value="P-loop_NTPase"/>
</dbReference>
<dbReference type="Pfam" id="PF00735">
    <property type="entry name" value="Septin"/>
    <property type="match status" value="1"/>
</dbReference>
<dbReference type="PANTHER" id="PTHR18884">
    <property type="entry name" value="SEPTIN"/>
    <property type="match status" value="1"/>
</dbReference>
<dbReference type="InterPro" id="IPR030379">
    <property type="entry name" value="G_SEPTIN_dom"/>
</dbReference>
<evidence type="ECO:0000256" key="8">
    <source>
        <dbReference type="RuleBase" id="RU004560"/>
    </source>
</evidence>
<evidence type="ECO:0000256" key="9">
    <source>
        <dbReference type="SAM" id="MobiDB-lite"/>
    </source>
</evidence>
<keyword evidence="6" id="KW-0206">Cytoskeleton</keyword>
<comment type="similarity">
    <text evidence="8">Belongs to the TRAFAC class TrmE-Era-EngA-EngB-Septin-like GTPase superfamily. Septin GTPase family.</text>
</comment>
<dbReference type="FunFam" id="3.40.50.300:FF:000143">
    <property type="entry name" value="septin-9 isoform X1"/>
    <property type="match status" value="1"/>
</dbReference>
<comment type="subcellular location">
    <subcellularLocation>
        <location evidence="1">Cytoplasm</location>
        <location evidence="1">Cytoskeleton</location>
    </subcellularLocation>
</comment>
<evidence type="ECO:0000313" key="11">
    <source>
        <dbReference type="Ensembl" id="ENSCCRP00015077988.1"/>
    </source>
</evidence>
<dbReference type="GO" id="GO:0051301">
    <property type="term" value="P:cell division"/>
    <property type="evidence" value="ECO:0007669"/>
    <property type="project" value="UniProtKB-KW"/>
</dbReference>
<feature type="compositionally biased region" description="Polar residues" evidence="9">
    <location>
        <begin position="100"/>
        <end position="109"/>
    </location>
</feature>
<feature type="compositionally biased region" description="Basic and acidic residues" evidence="9">
    <location>
        <begin position="132"/>
        <end position="144"/>
    </location>
</feature>
<dbReference type="AlphaFoldDB" id="A0A8C1XCF0"/>
<feature type="compositionally biased region" description="Low complexity" evidence="9">
    <location>
        <begin position="28"/>
        <end position="44"/>
    </location>
</feature>
<dbReference type="Ensembl" id="ENSCCRT00015080543.1">
    <property type="protein sequence ID" value="ENSCCRP00015077988.1"/>
    <property type="gene ID" value="ENSCCRG00015029455.1"/>
</dbReference>
<reference evidence="11" key="1">
    <citation type="submission" date="2025-08" db="UniProtKB">
        <authorList>
            <consortium name="Ensembl"/>
        </authorList>
    </citation>
    <scope>IDENTIFICATION</scope>
</reference>
<name>A0A8C1XCF0_CYPCA</name>
<keyword evidence="7" id="KW-0131">Cell cycle</keyword>
<keyword evidence="4 8" id="KW-0547">Nucleotide-binding</keyword>
<organism evidence="11 12">
    <name type="scientific">Cyprinus carpio</name>
    <name type="common">Common carp</name>
    <dbReference type="NCBI Taxonomy" id="7962"/>
    <lineage>
        <taxon>Eukaryota</taxon>
        <taxon>Metazoa</taxon>
        <taxon>Chordata</taxon>
        <taxon>Craniata</taxon>
        <taxon>Vertebrata</taxon>
        <taxon>Euteleostomi</taxon>
        <taxon>Actinopterygii</taxon>
        <taxon>Neopterygii</taxon>
        <taxon>Teleostei</taxon>
        <taxon>Ostariophysi</taxon>
        <taxon>Cypriniformes</taxon>
        <taxon>Cyprinidae</taxon>
        <taxon>Cyprininae</taxon>
        <taxon>Cyprinus</taxon>
    </lineage>
</organism>
<protein>
    <submittedName>
        <fullName evidence="11">Septin 9a</fullName>
    </submittedName>
</protein>
<dbReference type="GO" id="GO:0005856">
    <property type="term" value="C:cytoskeleton"/>
    <property type="evidence" value="ECO:0007669"/>
    <property type="project" value="UniProtKB-SubCell"/>
</dbReference>
<accession>A0A8C1XCF0</accession>